<protein>
    <recommendedName>
        <fullName evidence="1">Vacuolar import/degradation Vid27 C-terminal domain-containing protein</fullName>
    </recommendedName>
</protein>
<dbReference type="PANTHER" id="PTHR31913">
    <property type="entry name" value="VACUOLAR IMPORT AND DEGRADATION PROTEIN 27"/>
    <property type="match status" value="1"/>
</dbReference>
<dbReference type="SUPFAM" id="SSF50978">
    <property type="entry name" value="WD40 repeat-like"/>
    <property type="match status" value="1"/>
</dbReference>
<dbReference type="EMBL" id="JAFJZO010000017">
    <property type="protein sequence ID" value="KAG5508200.1"/>
    <property type="molecule type" value="Genomic_DNA"/>
</dbReference>
<accession>A0A836IMT1</accession>
<evidence type="ECO:0000313" key="3">
    <source>
        <dbReference type="Proteomes" id="UP000674318"/>
    </source>
</evidence>
<proteinExistence type="predicted"/>
<dbReference type="GO" id="GO:0005737">
    <property type="term" value="C:cytoplasm"/>
    <property type="evidence" value="ECO:0007669"/>
    <property type="project" value="TreeGrafter"/>
</dbReference>
<gene>
    <name evidence="2" type="ORF">JKF63_05455</name>
</gene>
<dbReference type="KEGG" id="phet:94291491"/>
<organism evidence="2 3">
    <name type="scientific">Porcisia hertigi</name>
    <dbReference type="NCBI Taxonomy" id="2761500"/>
    <lineage>
        <taxon>Eukaryota</taxon>
        <taxon>Discoba</taxon>
        <taxon>Euglenozoa</taxon>
        <taxon>Kinetoplastea</taxon>
        <taxon>Metakinetoplastina</taxon>
        <taxon>Trypanosomatida</taxon>
        <taxon>Trypanosomatidae</taxon>
        <taxon>Leishmaniinae</taxon>
        <taxon>Porcisia</taxon>
    </lineage>
</organism>
<dbReference type="GeneID" id="94291491"/>
<dbReference type="Pfam" id="PF08553">
    <property type="entry name" value="VID27"/>
    <property type="match status" value="1"/>
</dbReference>
<evidence type="ECO:0000259" key="1">
    <source>
        <dbReference type="Pfam" id="PF08553"/>
    </source>
</evidence>
<dbReference type="RefSeq" id="XP_067758089.1">
    <property type="nucleotide sequence ID" value="XM_067901414.1"/>
</dbReference>
<keyword evidence="3" id="KW-1185">Reference proteome</keyword>
<dbReference type="PANTHER" id="PTHR31913:SF0">
    <property type="entry name" value="VACUOLAR IMPORT AND DEGRADATION PROTEIN 27"/>
    <property type="match status" value="1"/>
</dbReference>
<dbReference type="InterPro" id="IPR040458">
    <property type="entry name" value="Vid27"/>
</dbReference>
<dbReference type="InterPro" id="IPR036322">
    <property type="entry name" value="WD40_repeat_dom_sf"/>
</dbReference>
<dbReference type="AlphaFoldDB" id="A0A836IMT1"/>
<feature type="domain" description="Vacuolar import/degradation Vid27 C-terminal" evidence="1">
    <location>
        <begin position="248"/>
        <end position="501"/>
    </location>
</feature>
<reference evidence="2 3" key="1">
    <citation type="submission" date="2021-02" db="EMBL/GenBank/DDBJ databases">
        <title>Porcisia hertigi Genome sequencing and assembly.</title>
        <authorList>
            <person name="Almutairi H."/>
            <person name="Gatherer D."/>
        </authorList>
    </citation>
    <scope>NUCLEOTIDE SEQUENCE [LARGE SCALE GENOMIC DNA]</scope>
    <source>
        <strain evidence="2 3">C119</strain>
    </source>
</reference>
<name>A0A836IMT1_9TRYP</name>
<evidence type="ECO:0000313" key="2">
    <source>
        <dbReference type="EMBL" id="KAG5508200.1"/>
    </source>
</evidence>
<comment type="caution">
    <text evidence="2">The sequence shown here is derived from an EMBL/GenBank/DDBJ whole genome shotgun (WGS) entry which is preliminary data.</text>
</comment>
<dbReference type="Proteomes" id="UP000674318">
    <property type="component" value="Chromosome 17"/>
</dbReference>
<dbReference type="OrthoDB" id="10251113at2759"/>
<sequence>MPAKPVSTKVLFTNPGTFYQYTGEEEDRPYYEPLGDADSFTISVLRREGTPDAAGSGTSRVEYIIEVSEDEEKIFEQPIGINNELSYSDPAASVHWPAIIDGNVEKVAFRFAAPETHEAQVTARMRLQQFVELYNRCTYSLLTGHEELDPEDEWYQYLGGATTREVLNEDATNVVLEFDAGHLARTNTGTGNICAVESLQFDRFLVVKKSNEKASLEMQTVPQKERGFDREAMEKLVVHGVDDTSTGALLENGDAKMLLFGGSDAAVQRLDLTRGVVVNEYQPADLPVRSVTYANHTAADSGTIMTCLGRNVAFNIDLRMDPRNCVVMEDGKQIGDYELKSLRRDLTCHATSECGHLVTGDACGNIRLYTGPPGARKPSGGYFPKAAKTLLDTKVPIVDIDVTADGQYIVATTTTYLLFIETKCVDDSESTGFQTRMGAKKPQPIILQPSPEQTLRMGGADMVRFQGAKFDRSPGTKEMCVVASCGDYLLTWSLRAIALSRQSGRALVNSDLKIGQTVLSTAANRASHISFLTESDVGVLPVHEGRKEVSRPWTWGTKKAAGDG</sequence>
<dbReference type="GO" id="GO:0005634">
    <property type="term" value="C:nucleus"/>
    <property type="evidence" value="ECO:0007669"/>
    <property type="project" value="TreeGrafter"/>
</dbReference>
<dbReference type="InterPro" id="IPR013863">
    <property type="entry name" value="VID27_C"/>
</dbReference>